<dbReference type="PANTHER" id="PTHR48079:SF6">
    <property type="entry name" value="NAD(P)-BINDING DOMAIN-CONTAINING PROTEIN-RELATED"/>
    <property type="match status" value="1"/>
</dbReference>
<evidence type="ECO:0000313" key="2">
    <source>
        <dbReference type="EMBL" id="TVM33678.1"/>
    </source>
</evidence>
<dbReference type="InterPro" id="IPR036291">
    <property type="entry name" value="NAD(P)-bd_dom_sf"/>
</dbReference>
<reference evidence="2 3" key="1">
    <citation type="submission" date="2018-06" db="EMBL/GenBank/DDBJ databases">
        <title>Complete genome of Desulfovibrio marinus P48SEP.</title>
        <authorList>
            <person name="Crispim J.S."/>
            <person name="Vidigal P.M.P."/>
            <person name="Silva L.C.F."/>
            <person name="Araujo L.C."/>
            <person name="Laguardia C.N."/>
            <person name="Dias R.S."/>
            <person name="Sousa M.P."/>
            <person name="Paula S.O."/>
            <person name="Silva C."/>
        </authorList>
    </citation>
    <scope>NUCLEOTIDE SEQUENCE [LARGE SCALE GENOMIC DNA]</scope>
    <source>
        <strain evidence="2 3">P48SEP</strain>
    </source>
</reference>
<dbReference type="CDD" id="cd05262">
    <property type="entry name" value="SDR_a7"/>
    <property type="match status" value="1"/>
</dbReference>
<name>A0A6P1ZH13_9BACT</name>
<dbReference type="Proteomes" id="UP000434052">
    <property type="component" value="Unassembled WGS sequence"/>
</dbReference>
<dbReference type="SUPFAM" id="SSF51735">
    <property type="entry name" value="NAD(P)-binding Rossmann-fold domains"/>
    <property type="match status" value="1"/>
</dbReference>
<proteinExistence type="predicted"/>
<dbReference type="InterPro" id="IPR001509">
    <property type="entry name" value="Epimerase_deHydtase"/>
</dbReference>
<dbReference type="GO" id="GO:0005737">
    <property type="term" value="C:cytoplasm"/>
    <property type="evidence" value="ECO:0007669"/>
    <property type="project" value="TreeGrafter"/>
</dbReference>
<dbReference type="Pfam" id="PF01370">
    <property type="entry name" value="Epimerase"/>
    <property type="match status" value="1"/>
</dbReference>
<evidence type="ECO:0000259" key="1">
    <source>
        <dbReference type="Pfam" id="PF01370"/>
    </source>
</evidence>
<dbReference type="RefSeq" id="WP_144305343.1">
    <property type="nucleotide sequence ID" value="NZ_QMIF01000006.1"/>
</dbReference>
<dbReference type="EMBL" id="QMIF01000006">
    <property type="protein sequence ID" value="TVM33678.1"/>
    <property type="molecule type" value="Genomic_DNA"/>
</dbReference>
<protein>
    <submittedName>
        <fullName evidence="2">NAD-dependent dehydratase</fullName>
    </submittedName>
</protein>
<accession>A0A6P1ZH13</accession>
<comment type="caution">
    <text evidence="2">The sequence shown here is derived from an EMBL/GenBank/DDBJ whole genome shotgun (WGS) entry which is preliminary data.</text>
</comment>
<dbReference type="InterPro" id="IPR051783">
    <property type="entry name" value="NAD(P)-dependent_oxidoreduct"/>
</dbReference>
<dbReference type="OrthoDB" id="5292533at2"/>
<organism evidence="2 3">
    <name type="scientific">Oceanidesulfovibrio marinus</name>
    <dbReference type="NCBI Taxonomy" id="370038"/>
    <lineage>
        <taxon>Bacteria</taxon>
        <taxon>Pseudomonadati</taxon>
        <taxon>Thermodesulfobacteriota</taxon>
        <taxon>Desulfovibrionia</taxon>
        <taxon>Desulfovibrionales</taxon>
        <taxon>Desulfovibrionaceae</taxon>
        <taxon>Oceanidesulfovibrio</taxon>
    </lineage>
</organism>
<gene>
    <name evidence="2" type="ORF">DQK91_10655</name>
</gene>
<dbReference type="AlphaFoldDB" id="A0A6P1ZH13"/>
<evidence type="ECO:0000313" key="3">
    <source>
        <dbReference type="Proteomes" id="UP000434052"/>
    </source>
</evidence>
<sequence>MRIFVTGATGFIGSHVVKELIDAGYDVLGMTRSAEGGKTLAAMGADIHRATLEDVEGLRKGADSADAVIHLGFNHNFAKFAESCKIDQQAIEALGAALANSDRTLIVPSVMGGLTSPGQVATEDMVRPEVSPLPRVSEQTAQSLEGVDAVVVRLAQVHNTVRQGLVTNAIAIAREKGMSAYVEDGMNRWAAVHVRDVARLFRLVLEQHEKGAIYHAVAEEGIPMRDIATAIGQGLNVPVKSIPSHEAQDHFGWFATFAAHSMMASSAITRKKLGWTPSGPGLISDLEQMDY</sequence>
<dbReference type="PANTHER" id="PTHR48079">
    <property type="entry name" value="PROTEIN YEEZ"/>
    <property type="match status" value="1"/>
</dbReference>
<feature type="domain" description="NAD-dependent epimerase/dehydratase" evidence="1">
    <location>
        <begin position="3"/>
        <end position="73"/>
    </location>
</feature>
<dbReference type="Gene3D" id="3.40.50.720">
    <property type="entry name" value="NAD(P)-binding Rossmann-like Domain"/>
    <property type="match status" value="1"/>
</dbReference>
<dbReference type="GO" id="GO:0004029">
    <property type="term" value="F:aldehyde dehydrogenase (NAD+) activity"/>
    <property type="evidence" value="ECO:0007669"/>
    <property type="project" value="TreeGrafter"/>
</dbReference>